<evidence type="ECO:0000313" key="5">
    <source>
        <dbReference type="EMBL" id="RIH91593.1"/>
    </source>
</evidence>
<keyword evidence="6" id="KW-1185">Reference proteome</keyword>
<dbReference type="Gene3D" id="1.10.10.10">
    <property type="entry name" value="Winged helix-like DNA-binding domain superfamily/Winged helix DNA-binding domain"/>
    <property type="match status" value="1"/>
</dbReference>
<dbReference type="InterPro" id="IPR051011">
    <property type="entry name" value="Metal_resp_trans_reg"/>
</dbReference>
<dbReference type="InterPro" id="IPR036390">
    <property type="entry name" value="WH_DNA-bd_sf"/>
</dbReference>
<dbReference type="CDD" id="cd00090">
    <property type="entry name" value="HTH_ARSR"/>
    <property type="match status" value="1"/>
</dbReference>
<reference evidence="5 6" key="1">
    <citation type="submission" date="2018-08" db="EMBL/GenBank/DDBJ databases">
        <title>Meiothermus granaticius genome AF-68 sequencing project.</title>
        <authorList>
            <person name="Da Costa M.S."/>
            <person name="Albuquerque L."/>
            <person name="Raposo P."/>
            <person name="Froufe H.J.C."/>
            <person name="Barroso C.S."/>
            <person name="Egas C."/>
        </authorList>
    </citation>
    <scope>NUCLEOTIDE SEQUENCE [LARGE SCALE GENOMIC DNA]</scope>
    <source>
        <strain evidence="5 6">AF-68</strain>
    </source>
</reference>
<proteinExistence type="predicted"/>
<dbReference type="GO" id="GO:0003700">
    <property type="term" value="F:DNA-binding transcription factor activity"/>
    <property type="evidence" value="ECO:0007669"/>
    <property type="project" value="InterPro"/>
</dbReference>
<dbReference type="PANTHER" id="PTHR43132:SF6">
    <property type="entry name" value="HTH-TYPE TRANSCRIPTIONAL REPRESSOR CZRA"/>
    <property type="match status" value="1"/>
</dbReference>
<comment type="caution">
    <text evidence="5">The sequence shown here is derived from an EMBL/GenBank/DDBJ whole genome shotgun (WGS) entry which is preliminary data.</text>
</comment>
<name>A0A399F675_9DEIN</name>
<evidence type="ECO:0000256" key="1">
    <source>
        <dbReference type="ARBA" id="ARBA00023015"/>
    </source>
</evidence>
<dbReference type="SUPFAM" id="SSF46785">
    <property type="entry name" value="Winged helix' DNA-binding domain"/>
    <property type="match status" value="1"/>
</dbReference>
<feature type="domain" description="HTH arsR-type" evidence="4">
    <location>
        <begin position="20"/>
        <end position="113"/>
    </location>
</feature>
<keyword evidence="2" id="KW-0238">DNA-binding</keyword>
<dbReference type="InterPro" id="IPR001845">
    <property type="entry name" value="HTH_ArsR_DNA-bd_dom"/>
</dbReference>
<evidence type="ECO:0000259" key="4">
    <source>
        <dbReference type="PROSITE" id="PS50987"/>
    </source>
</evidence>
<dbReference type="OrthoDB" id="9794330at2"/>
<keyword evidence="1" id="KW-0805">Transcription regulation</keyword>
<protein>
    <submittedName>
        <fullName evidence="5">Transcriptional repressor SmtB</fullName>
    </submittedName>
</protein>
<dbReference type="Proteomes" id="UP000266178">
    <property type="component" value="Unassembled WGS sequence"/>
</dbReference>
<organism evidence="5 6">
    <name type="scientific">Meiothermus granaticius NBRC 107808</name>
    <dbReference type="NCBI Taxonomy" id="1227551"/>
    <lineage>
        <taxon>Bacteria</taxon>
        <taxon>Thermotogati</taxon>
        <taxon>Deinococcota</taxon>
        <taxon>Deinococci</taxon>
        <taxon>Thermales</taxon>
        <taxon>Thermaceae</taxon>
        <taxon>Meiothermus</taxon>
    </lineage>
</organism>
<evidence type="ECO:0000256" key="2">
    <source>
        <dbReference type="ARBA" id="ARBA00023125"/>
    </source>
</evidence>
<dbReference type="Pfam" id="PF01022">
    <property type="entry name" value="HTH_5"/>
    <property type="match status" value="1"/>
</dbReference>
<dbReference type="NCBIfam" id="NF033788">
    <property type="entry name" value="HTH_metalloreg"/>
    <property type="match status" value="1"/>
</dbReference>
<evidence type="ECO:0000313" key="6">
    <source>
        <dbReference type="Proteomes" id="UP000266178"/>
    </source>
</evidence>
<dbReference type="SMART" id="SM00418">
    <property type="entry name" value="HTH_ARSR"/>
    <property type="match status" value="1"/>
</dbReference>
<dbReference type="PANTHER" id="PTHR43132">
    <property type="entry name" value="ARSENICAL RESISTANCE OPERON REPRESSOR ARSR-RELATED"/>
    <property type="match status" value="1"/>
</dbReference>
<keyword evidence="3" id="KW-0804">Transcription</keyword>
<dbReference type="InterPro" id="IPR018334">
    <property type="entry name" value="ArsR_HTH"/>
</dbReference>
<dbReference type="PROSITE" id="PS00846">
    <property type="entry name" value="HTH_ARSR_1"/>
    <property type="match status" value="1"/>
</dbReference>
<dbReference type="RefSeq" id="WP_119357983.1">
    <property type="nucleotide sequence ID" value="NZ_BJXM01000001.1"/>
</dbReference>
<dbReference type="InterPro" id="IPR036388">
    <property type="entry name" value="WH-like_DNA-bd_sf"/>
</dbReference>
<accession>A0A399F675</accession>
<dbReference type="PROSITE" id="PS50987">
    <property type="entry name" value="HTH_ARSR_2"/>
    <property type="match status" value="1"/>
</dbReference>
<dbReference type="PRINTS" id="PR00778">
    <property type="entry name" value="HTHARSR"/>
</dbReference>
<gene>
    <name evidence="5" type="primary">ziaR_2</name>
    <name evidence="5" type="ORF">Mgrana_02534</name>
</gene>
<dbReference type="EMBL" id="QWLB01000038">
    <property type="protein sequence ID" value="RIH91593.1"/>
    <property type="molecule type" value="Genomic_DNA"/>
</dbReference>
<dbReference type="GO" id="GO:0003677">
    <property type="term" value="F:DNA binding"/>
    <property type="evidence" value="ECO:0007669"/>
    <property type="project" value="UniProtKB-KW"/>
</dbReference>
<dbReference type="AlphaFoldDB" id="A0A399F675"/>
<evidence type="ECO:0000256" key="3">
    <source>
        <dbReference type="ARBA" id="ARBA00023163"/>
    </source>
</evidence>
<dbReference type="InterPro" id="IPR011991">
    <property type="entry name" value="ArsR-like_HTH"/>
</dbReference>
<sequence length="113" mass="12176">MAPSEVTDPAAVERARAGLPPSYLIAEASKLLKAVADPTRMRLLSALRAAGELCVGDLAAAVAMSESAVSHQLRLLRRLKLVTPRKASRQVFYRLSDEHVATILDFALEHAGE</sequence>